<protein>
    <submittedName>
        <fullName evidence="1">Ran-interacting mog1 domain containing protein</fullName>
    </submittedName>
</protein>
<dbReference type="EMBL" id="AK441910">
    <property type="protein sequence ID" value="BAN65704.1"/>
    <property type="molecule type" value="mRNA"/>
</dbReference>
<accession>S6BHN1</accession>
<proteinExistence type="evidence at transcript level"/>
<sequence length="129" mass="14790">MMYMIFISIPSRIILKDLARCNESVHHKLLTYAPLALKDADSTHPLKGTLVTGIMDVIKGNVHYNGIVISTSIYIYILRLPEHRADILVIYQFPVDITTDTERELKAFQDILKTLRIVDRSLFAHRIPT</sequence>
<name>S6BHN1_BABBO</name>
<dbReference type="VEuPathDB" id="PiroplasmaDB:BBOV_I000074"/>
<dbReference type="AlphaFoldDB" id="S6BHN1"/>
<reference evidence="1" key="1">
    <citation type="journal article" date="2014" name="BMC Genomics">
        <title>The Babesia bovis gene and promoter model: an update from full-length EST analysis.</title>
        <authorList>
            <person name="Yamagishi J."/>
            <person name="Wakaguri H."/>
            <person name="Yokoyama N."/>
            <person name="Yamashita R."/>
            <person name="Suzuki Y."/>
            <person name="Xuan X."/>
            <person name="Igarashi I."/>
        </authorList>
    </citation>
    <scope>NUCLEOTIDE SEQUENCE</scope>
    <source>
        <strain evidence="1">Texas</strain>
    </source>
</reference>
<evidence type="ECO:0000313" key="1">
    <source>
        <dbReference type="EMBL" id="BAN65704.1"/>
    </source>
</evidence>
<dbReference type="Gene3D" id="3.40.1000.10">
    <property type="entry name" value="Mog1/PsbP, alpha/beta/alpha sandwich"/>
    <property type="match status" value="1"/>
</dbReference>
<organism evidence="1">
    <name type="scientific">Babesia bovis</name>
    <dbReference type="NCBI Taxonomy" id="5865"/>
    <lineage>
        <taxon>Eukaryota</taxon>
        <taxon>Sar</taxon>
        <taxon>Alveolata</taxon>
        <taxon>Apicomplexa</taxon>
        <taxon>Aconoidasida</taxon>
        <taxon>Piroplasmida</taxon>
        <taxon>Babesiidae</taxon>
        <taxon>Babesia</taxon>
    </lineage>
</organism>
<dbReference type="SUPFAM" id="SSF55724">
    <property type="entry name" value="Mog1p/PsbP-like"/>
    <property type="match status" value="1"/>
</dbReference>
<dbReference type="InterPro" id="IPR016123">
    <property type="entry name" value="Mog1/PsbP_a/b/a-sand"/>
</dbReference>